<gene>
    <name evidence="4" type="ORF">CCACVL1_07064</name>
</gene>
<dbReference type="PANTHER" id="PTHR48258:SF15">
    <property type="entry name" value="OS02G0543900 PROTEIN"/>
    <property type="match status" value="1"/>
</dbReference>
<dbReference type="AlphaFoldDB" id="A0A1R3J9U0"/>
<dbReference type="STRING" id="210143.A0A1R3J9U0"/>
<feature type="compositionally biased region" description="Polar residues" evidence="2">
    <location>
        <begin position="580"/>
        <end position="604"/>
    </location>
</feature>
<dbReference type="OrthoDB" id="994664at2759"/>
<organism evidence="4 5">
    <name type="scientific">Corchorus capsularis</name>
    <name type="common">Jute</name>
    <dbReference type="NCBI Taxonomy" id="210143"/>
    <lineage>
        <taxon>Eukaryota</taxon>
        <taxon>Viridiplantae</taxon>
        <taxon>Streptophyta</taxon>
        <taxon>Embryophyta</taxon>
        <taxon>Tracheophyta</taxon>
        <taxon>Spermatophyta</taxon>
        <taxon>Magnoliopsida</taxon>
        <taxon>eudicotyledons</taxon>
        <taxon>Gunneridae</taxon>
        <taxon>Pentapetalae</taxon>
        <taxon>rosids</taxon>
        <taxon>malvids</taxon>
        <taxon>Malvales</taxon>
        <taxon>Malvaceae</taxon>
        <taxon>Grewioideae</taxon>
        <taxon>Apeibeae</taxon>
        <taxon>Corchorus</taxon>
    </lineage>
</organism>
<keyword evidence="1" id="KW-0175">Coiled coil</keyword>
<evidence type="ECO:0000256" key="1">
    <source>
        <dbReference type="SAM" id="Coils"/>
    </source>
</evidence>
<feature type="compositionally biased region" description="Basic and acidic residues" evidence="2">
    <location>
        <begin position="550"/>
        <end position="564"/>
    </location>
</feature>
<dbReference type="InterPro" id="IPR004252">
    <property type="entry name" value="Probable_transposase_24"/>
</dbReference>
<feature type="region of interest" description="Disordered" evidence="2">
    <location>
        <begin position="541"/>
        <end position="671"/>
    </location>
</feature>
<feature type="domain" description="DUF4218" evidence="3">
    <location>
        <begin position="361"/>
        <end position="473"/>
    </location>
</feature>
<protein>
    <submittedName>
        <fullName evidence="4">Transposon, En/Spm-like protein</fullName>
    </submittedName>
</protein>
<feature type="coiled-coil region" evidence="1">
    <location>
        <begin position="871"/>
        <end position="938"/>
    </location>
</feature>
<evidence type="ECO:0000313" key="5">
    <source>
        <dbReference type="Proteomes" id="UP000188268"/>
    </source>
</evidence>
<dbReference type="Proteomes" id="UP000188268">
    <property type="component" value="Unassembled WGS sequence"/>
</dbReference>
<dbReference type="InterPro" id="IPR025452">
    <property type="entry name" value="DUF4218"/>
</dbReference>
<feature type="compositionally biased region" description="Acidic residues" evidence="2">
    <location>
        <begin position="183"/>
        <end position="192"/>
    </location>
</feature>
<feature type="region of interest" description="Disordered" evidence="2">
    <location>
        <begin position="948"/>
        <end position="971"/>
    </location>
</feature>
<reference evidence="4 5" key="1">
    <citation type="submission" date="2013-09" db="EMBL/GenBank/DDBJ databases">
        <title>Corchorus capsularis genome sequencing.</title>
        <authorList>
            <person name="Alam M."/>
            <person name="Haque M.S."/>
            <person name="Islam M.S."/>
            <person name="Emdad E.M."/>
            <person name="Islam M.M."/>
            <person name="Ahmed B."/>
            <person name="Halim A."/>
            <person name="Hossen Q.M.M."/>
            <person name="Hossain M.Z."/>
            <person name="Ahmed R."/>
            <person name="Khan M.M."/>
            <person name="Islam R."/>
            <person name="Rashid M.M."/>
            <person name="Khan S.A."/>
            <person name="Rahman M.S."/>
            <person name="Alam M."/>
        </authorList>
    </citation>
    <scope>NUCLEOTIDE SEQUENCE [LARGE SCALE GENOMIC DNA]</scope>
    <source>
        <strain evidence="5">cv. CVL-1</strain>
        <tissue evidence="4">Whole seedling</tissue>
    </source>
</reference>
<feature type="compositionally biased region" description="Polar residues" evidence="2">
    <location>
        <begin position="954"/>
        <end position="966"/>
    </location>
</feature>
<accession>A0A1R3J9U0</accession>
<evidence type="ECO:0000259" key="3">
    <source>
        <dbReference type="Pfam" id="PF13960"/>
    </source>
</evidence>
<name>A0A1R3J9U0_COCAP</name>
<dbReference type="Pfam" id="PF03004">
    <property type="entry name" value="Transposase_24"/>
    <property type="match status" value="1"/>
</dbReference>
<dbReference type="Pfam" id="PF13960">
    <property type="entry name" value="DUF4218"/>
    <property type="match status" value="1"/>
</dbReference>
<dbReference type="EMBL" id="AWWV01008299">
    <property type="protein sequence ID" value="OMO91599.1"/>
    <property type="molecule type" value="Genomic_DNA"/>
</dbReference>
<proteinExistence type="predicted"/>
<dbReference type="Gramene" id="OMO91599">
    <property type="protein sequence ID" value="OMO91599"/>
    <property type="gene ID" value="CCACVL1_07064"/>
</dbReference>
<keyword evidence="5" id="KW-1185">Reference proteome</keyword>
<dbReference type="InterPro" id="IPR004242">
    <property type="entry name" value="Transposase_21"/>
</dbReference>
<evidence type="ECO:0000313" key="4">
    <source>
        <dbReference type="EMBL" id="OMO91599.1"/>
    </source>
</evidence>
<feature type="compositionally biased region" description="Pro residues" evidence="2">
    <location>
        <begin position="607"/>
        <end position="616"/>
    </location>
</feature>
<dbReference type="PANTHER" id="PTHR48258">
    <property type="entry name" value="DUF4218 DOMAIN-CONTAINING PROTEIN-RELATED"/>
    <property type="match status" value="1"/>
</dbReference>
<comment type="caution">
    <text evidence="4">The sequence shown here is derived from an EMBL/GenBank/DDBJ whole genome shotgun (WGS) entry which is preliminary data.</text>
</comment>
<sequence length="992" mass="111927">MLYWGDRVDQESCHVCGSSRWLKPNSGDAFNEDGGQGMVKLRPAKVLRYFPLIPRLQRLFMSSKTLESMTWHADGRTDDRDLRHPTDSLALKDFDSRYSNFASETRNVLLGLATDGFNPFKTMSTTYSHTFRHQKRTFDNTVELREAPTITPSSEILEMLRSLQFSYGKKKKKAPKRRKNVEDVELEDDDEDGPNEAAMWKKMSIFFELVYWEHNLLRHNLDVMHIEKNVCDNILRTILGIDGKSKDNLNSRLDLVEMGIRHDLHPQLAPNGKTIIPPACYAMSKKEKDVFCGVLKNINVPDGYASNISRCVNVTDQKLYNLKPHDCHILLHDLLPIALRSSMQKKETKAIIELCNIFKALCAKVLKLDELDKLQDRAALALCNLGKIFPSSFFTIMVHLFIHLPLQAKLGGPVFARWMYPIERFLGKLGSYVLNKWFPEGSIAEGYLAKECMTFYSRYLEDIETRFNRPSRNPGCPENDSCSAILKIFTETFHEWFRDKVLGGLRVFEEVGNLARGPKDTVKRYKTYCINGYRFKVRELDSGRTQNSRQKLDMNRKGMKEKNAKISISKGASKRKRQDQSAVGGNSQTNSAGNRNSQHGSIGSVQLPPPPPPPSGPIEVGAASTPQSQNPSPSPSLPADFHPPNSNPTTAASVPAVSHPPEGDVPNDSQPITVEGALNLDDDAVKVDVNGERRLAKITLGKLWNAIPPHRVVVESNEFGQPIGNEAKLLGGYLGKFSRQYTTLPVIPDSWKKLPMDRKTAAMDLVKIKKKEDAERIAMYIKTHTRKNEQALNSETQAVMDKAKELKAAASVEDGHNLDQNELESRIMVEVCGPERHGRMRGHGFGVTQTVVFNCRANLFTYSKTGRSSEVQQLREENQQKELERKQELGKIAEERKQELARLEEQRQKELAEINARMDAERRENARTKCRLDNLMRLVAAKFPDAVLDDPSESHQQYGSQNRTASGNGGNLFVNTSISSAQSHCGTKLDNY</sequence>
<dbReference type="Pfam" id="PF02992">
    <property type="entry name" value="Transposase_21"/>
    <property type="match status" value="1"/>
</dbReference>
<feature type="region of interest" description="Disordered" evidence="2">
    <location>
        <begin position="171"/>
        <end position="192"/>
    </location>
</feature>
<evidence type="ECO:0000256" key="2">
    <source>
        <dbReference type="SAM" id="MobiDB-lite"/>
    </source>
</evidence>